<accession>A0A5B7K8C2</accession>
<evidence type="ECO:0000313" key="2">
    <source>
        <dbReference type="Proteomes" id="UP000324222"/>
    </source>
</evidence>
<sequence length="75" mass="8468">MSFGDDMAPKMGTTINKIACATNGRKLKSASHTLFKRAYRRYRPQRKKKLSGWLQRSPSPPSLLTCSTTNFMTVT</sequence>
<comment type="caution">
    <text evidence="1">The sequence shown here is derived from an EMBL/GenBank/DDBJ whole genome shotgun (WGS) entry which is preliminary data.</text>
</comment>
<protein>
    <submittedName>
        <fullName evidence="1">Uncharacterized protein</fullName>
    </submittedName>
</protein>
<keyword evidence="2" id="KW-1185">Reference proteome</keyword>
<dbReference type="AlphaFoldDB" id="A0A5B7K8C2"/>
<evidence type="ECO:0000313" key="1">
    <source>
        <dbReference type="EMBL" id="MPD01319.1"/>
    </source>
</evidence>
<dbReference type="Proteomes" id="UP000324222">
    <property type="component" value="Unassembled WGS sequence"/>
</dbReference>
<reference evidence="1 2" key="1">
    <citation type="submission" date="2019-05" db="EMBL/GenBank/DDBJ databases">
        <title>Another draft genome of Portunus trituberculatus and its Hox gene families provides insights of decapod evolution.</title>
        <authorList>
            <person name="Jeong J.-H."/>
            <person name="Song I."/>
            <person name="Kim S."/>
            <person name="Choi T."/>
            <person name="Kim D."/>
            <person name="Ryu S."/>
            <person name="Kim W."/>
        </authorList>
    </citation>
    <scope>NUCLEOTIDE SEQUENCE [LARGE SCALE GENOMIC DNA]</scope>
    <source>
        <tissue evidence="1">Muscle</tissue>
    </source>
</reference>
<organism evidence="1 2">
    <name type="scientific">Portunus trituberculatus</name>
    <name type="common">Swimming crab</name>
    <name type="synonym">Neptunus trituberculatus</name>
    <dbReference type="NCBI Taxonomy" id="210409"/>
    <lineage>
        <taxon>Eukaryota</taxon>
        <taxon>Metazoa</taxon>
        <taxon>Ecdysozoa</taxon>
        <taxon>Arthropoda</taxon>
        <taxon>Crustacea</taxon>
        <taxon>Multicrustacea</taxon>
        <taxon>Malacostraca</taxon>
        <taxon>Eumalacostraca</taxon>
        <taxon>Eucarida</taxon>
        <taxon>Decapoda</taxon>
        <taxon>Pleocyemata</taxon>
        <taxon>Brachyura</taxon>
        <taxon>Eubrachyura</taxon>
        <taxon>Portunoidea</taxon>
        <taxon>Portunidae</taxon>
        <taxon>Portuninae</taxon>
        <taxon>Portunus</taxon>
    </lineage>
</organism>
<dbReference type="EMBL" id="VSRR010126597">
    <property type="protein sequence ID" value="MPD01319.1"/>
    <property type="molecule type" value="Genomic_DNA"/>
</dbReference>
<name>A0A5B7K8C2_PORTR</name>
<proteinExistence type="predicted"/>
<gene>
    <name evidence="1" type="ORF">E2C01_096838</name>
</gene>